<dbReference type="PROSITE" id="PS00974">
    <property type="entry name" value="MANNITOL_DHGENASE"/>
    <property type="match status" value="1"/>
</dbReference>
<dbReference type="InterPro" id="IPR013131">
    <property type="entry name" value="Mannitol_DH_N"/>
</dbReference>
<dbReference type="GO" id="GO:0016616">
    <property type="term" value="F:oxidoreductase activity, acting on the CH-OH group of donors, NAD or NADP as acceptor"/>
    <property type="evidence" value="ECO:0007669"/>
    <property type="project" value="TreeGrafter"/>
</dbReference>
<organism evidence="5 6">
    <name type="scientific">Pelagibacterium lentulum</name>
    <dbReference type="NCBI Taxonomy" id="2029865"/>
    <lineage>
        <taxon>Bacteria</taxon>
        <taxon>Pseudomonadati</taxon>
        <taxon>Pseudomonadota</taxon>
        <taxon>Alphaproteobacteria</taxon>
        <taxon>Hyphomicrobiales</taxon>
        <taxon>Devosiaceae</taxon>
        <taxon>Pelagibacterium</taxon>
    </lineage>
</organism>
<reference evidence="5 6" key="1">
    <citation type="journal article" date="2014" name="Int. J. Syst. Evol. Microbiol.">
        <title>Complete genome sequence of Corynebacterium casei LMG S-19264T (=DSM 44701T), isolated from a smear-ripened cheese.</title>
        <authorList>
            <consortium name="US DOE Joint Genome Institute (JGI-PGF)"/>
            <person name="Walter F."/>
            <person name="Albersmeier A."/>
            <person name="Kalinowski J."/>
            <person name="Ruckert C."/>
        </authorList>
    </citation>
    <scope>NUCLEOTIDE SEQUENCE [LARGE SCALE GENOMIC DNA]</scope>
    <source>
        <strain evidence="5 6">CGMCC 1.15896</strain>
    </source>
</reference>
<dbReference type="InterPro" id="IPR036291">
    <property type="entry name" value="NAD(P)-bd_dom_sf"/>
</dbReference>
<dbReference type="InterPro" id="IPR008927">
    <property type="entry name" value="6-PGluconate_DH-like_C_sf"/>
</dbReference>
<feature type="domain" description="Mannitol dehydrogenase C-terminal" evidence="4">
    <location>
        <begin position="283"/>
        <end position="438"/>
    </location>
</feature>
<dbReference type="PRINTS" id="PR00084">
    <property type="entry name" value="MTLDHDRGNASE"/>
</dbReference>
<dbReference type="Pfam" id="PF01232">
    <property type="entry name" value="Mannitol_dh"/>
    <property type="match status" value="1"/>
</dbReference>
<evidence type="ECO:0000313" key="5">
    <source>
        <dbReference type="EMBL" id="GGA61444.1"/>
    </source>
</evidence>
<evidence type="ECO:0000313" key="6">
    <source>
        <dbReference type="Proteomes" id="UP000596977"/>
    </source>
</evidence>
<gene>
    <name evidence="5" type="ORF">GCM10011499_34710</name>
</gene>
<keyword evidence="2" id="KW-0520">NAD</keyword>
<dbReference type="Proteomes" id="UP000596977">
    <property type="component" value="Unassembled WGS sequence"/>
</dbReference>
<dbReference type="PANTHER" id="PTHR43362:SF1">
    <property type="entry name" value="MANNITOL DEHYDROGENASE 2-RELATED"/>
    <property type="match status" value="1"/>
</dbReference>
<dbReference type="Gene3D" id="3.40.50.720">
    <property type="entry name" value="NAD(P)-binding Rossmann-like Domain"/>
    <property type="match status" value="1"/>
</dbReference>
<dbReference type="OrthoDB" id="271711at2"/>
<sequence>MTRLSSLDGLNQTVGRPGYDPAAHGVGIVHLGLGAFHRAHQAVYTDDALAKGGGDWRIMGVSLRSRIVADQLNPQNGLYTLVIRGEGDPEFRIIGSIAGVLFAPDEDEELRAVLKAPETKIVSLTITEKGYGLDRETGGLDRSHPAIKADIGRDLNEATSAIGLIVGALDSRRKSGVAPFTVLACDNLSHNGKVTKRLVLEFASRVDTDLVAWIEHNVPFPSTMVDRITPASTEKTFADVKAALGFEDKGATETEPFTQWIVEDDFCAGRPDWEAGGALFVKDVTAYEQMKLGMLNGSHSMLAYSGFLAGHKYVRDVMGDGALAKLVRRHMDTAAKTLPAVPGIDLQAYADELIDRFANPTIAHETYQIAMDGTEKLPQRIFEPAMVAQVRGDDLAPFAFATAAWMAYARGRKSDGSAYALRDPREQEIADIVNLYGDNPRALADGLMALPGFVPQQLREDAGWQSLVIERLATIMSEGMTAAISAEAQ</sequence>
<feature type="domain" description="Mannitol dehydrogenase N-terminal" evidence="3">
    <location>
        <begin position="27"/>
        <end position="274"/>
    </location>
</feature>
<dbReference type="SUPFAM" id="SSF51735">
    <property type="entry name" value="NAD(P)-binding Rossmann-fold domains"/>
    <property type="match status" value="1"/>
</dbReference>
<name>A0A916W2R7_9HYPH</name>
<evidence type="ECO:0000256" key="2">
    <source>
        <dbReference type="ARBA" id="ARBA00023027"/>
    </source>
</evidence>
<evidence type="ECO:0000259" key="3">
    <source>
        <dbReference type="Pfam" id="PF01232"/>
    </source>
</evidence>
<proteinExistence type="predicted"/>
<dbReference type="GO" id="GO:0019594">
    <property type="term" value="P:mannitol metabolic process"/>
    <property type="evidence" value="ECO:0007669"/>
    <property type="project" value="InterPro"/>
</dbReference>
<dbReference type="InterPro" id="IPR000669">
    <property type="entry name" value="Mannitol_DH"/>
</dbReference>
<accession>A0A916W2R7</accession>
<dbReference type="Gene3D" id="1.10.1040.10">
    <property type="entry name" value="N-(1-d-carboxylethyl)-l-norvaline Dehydrogenase, domain 2"/>
    <property type="match status" value="1"/>
</dbReference>
<evidence type="ECO:0000256" key="1">
    <source>
        <dbReference type="ARBA" id="ARBA00023002"/>
    </source>
</evidence>
<dbReference type="InterPro" id="IPR023027">
    <property type="entry name" value="Mannitol_DH_CS"/>
</dbReference>
<dbReference type="AlphaFoldDB" id="A0A916W2R7"/>
<dbReference type="EMBL" id="BMKB01000007">
    <property type="protein sequence ID" value="GGA61444.1"/>
    <property type="molecule type" value="Genomic_DNA"/>
</dbReference>
<comment type="caution">
    <text evidence="5">The sequence shown here is derived from an EMBL/GenBank/DDBJ whole genome shotgun (WGS) entry which is preliminary data.</text>
</comment>
<keyword evidence="1" id="KW-0560">Oxidoreductase</keyword>
<dbReference type="InterPro" id="IPR050988">
    <property type="entry name" value="Mannitol_DH/Oxidoreductase"/>
</dbReference>
<evidence type="ECO:0000259" key="4">
    <source>
        <dbReference type="Pfam" id="PF08125"/>
    </source>
</evidence>
<dbReference type="SUPFAM" id="SSF48179">
    <property type="entry name" value="6-phosphogluconate dehydrogenase C-terminal domain-like"/>
    <property type="match status" value="1"/>
</dbReference>
<protein>
    <submittedName>
        <fullName evidence="5">Mannitol dehydrogenase</fullName>
    </submittedName>
</protein>
<dbReference type="RefSeq" id="WP_127071717.1">
    <property type="nucleotide sequence ID" value="NZ_BMKB01000007.1"/>
</dbReference>
<dbReference type="InterPro" id="IPR013328">
    <property type="entry name" value="6PGD_dom2"/>
</dbReference>
<keyword evidence="6" id="KW-1185">Reference proteome</keyword>
<dbReference type="Pfam" id="PF08125">
    <property type="entry name" value="Mannitol_dh_C"/>
    <property type="match status" value="1"/>
</dbReference>
<dbReference type="PANTHER" id="PTHR43362">
    <property type="entry name" value="MANNITOL DEHYDROGENASE DSF1-RELATED"/>
    <property type="match status" value="1"/>
</dbReference>
<dbReference type="InterPro" id="IPR013118">
    <property type="entry name" value="Mannitol_DH_C"/>
</dbReference>